<keyword evidence="6" id="KW-1015">Disulfide bond</keyword>
<dbReference type="SUPFAM" id="SSF57190">
    <property type="entry name" value="Colipase-like"/>
    <property type="match status" value="2"/>
</dbReference>
<feature type="domain" description="Prokineticin" evidence="9">
    <location>
        <begin position="9"/>
        <end position="99"/>
    </location>
</feature>
<evidence type="ECO:0000256" key="4">
    <source>
        <dbReference type="ARBA" id="ARBA00022656"/>
    </source>
</evidence>
<evidence type="ECO:0000256" key="5">
    <source>
        <dbReference type="ARBA" id="ARBA00022729"/>
    </source>
</evidence>
<reference evidence="10" key="2">
    <citation type="submission" date="2025-09" db="UniProtKB">
        <authorList>
            <consortium name="Ensembl"/>
        </authorList>
    </citation>
    <scope>IDENTIFICATION</scope>
</reference>
<evidence type="ECO:0000256" key="3">
    <source>
        <dbReference type="ARBA" id="ARBA00022525"/>
    </source>
</evidence>
<dbReference type="Pfam" id="PF06607">
    <property type="entry name" value="Prokineticin"/>
    <property type="match status" value="1"/>
</dbReference>
<accession>A0A8C5R3L5</accession>
<reference evidence="10" key="1">
    <citation type="submission" date="2025-08" db="UniProtKB">
        <authorList>
            <consortium name="Ensembl"/>
        </authorList>
    </citation>
    <scope>IDENTIFICATION</scope>
</reference>
<keyword evidence="5 8" id="KW-0732">Signal</keyword>
<evidence type="ECO:0000256" key="1">
    <source>
        <dbReference type="ARBA" id="ARBA00004613"/>
    </source>
</evidence>
<dbReference type="OrthoDB" id="6433669at2759"/>
<dbReference type="GO" id="GO:0030431">
    <property type="term" value="P:sleep"/>
    <property type="evidence" value="ECO:0007669"/>
    <property type="project" value="Ensembl"/>
</dbReference>
<feature type="chain" id="PRO_5034305456" description="Prokineticin domain-containing protein" evidence="8">
    <location>
        <begin position="23"/>
        <end position="119"/>
    </location>
</feature>
<proteinExistence type="inferred from homology"/>
<protein>
    <recommendedName>
        <fullName evidence="9">Prokineticin domain-containing protein</fullName>
    </recommendedName>
</protein>
<organism evidence="10 11">
    <name type="scientific">Leptobrachium leishanense</name>
    <name type="common">Leishan spiny toad</name>
    <dbReference type="NCBI Taxonomy" id="445787"/>
    <lineage>
        <taxon>Eukaryota</taxon>
        <taxon>Metazoa</taxon>
        <taxon>Chordata</taxon>
        <taxon>Craniata</taxon>
        <taxon>Vertebrata</taxon>
        <taxon>Euteleostomi</taxon>
        <taxon>Amphibia</taxon>
        <taxon>Batrachia</taxon>
        <taxon>Anura</taxon>
        <taxon>Pelobatoidea</taxon>
        <taxon>Megophryidae</taxon>
        <taxon>Leptobrachium</taxon>
    </lineage>
</organism>
<dbReference type="Ensembl" id="ENSLLET00000048583.1">
    <property type="protein sequence ID" value="ENSLLEP00000046737.1"/>
    <property type="gene ID" value="ENSLLEG00000029590.1"/>
</dbReference>
<comment type="subcellular location">
    <subcellularLocation>
        <location evidence="1">Secreted</location>
    </subcellularLocation>
</comment>
<dbReference type="AlphaFoldDB" id="A0A8C5R3L5"/>
<keyword evidence="11" id="KW-1185">Reference proteome</keyword>
<keyword evidence="4" id="KW-0800">Toxin</keyword>
<evidence type="ECO:0000256" key="6">
    <source>
        <dbReference type="ARBA" id="ARBA00023157"/>
    </source>
</evidence>
<dbReference type="Proteomes" id="UP000694569">
    <property type="component" value="Unplaced"/>
</dbReference>
<comment type="similarity">
    <text evidence="2">Belongs to the AVIT (prokineticin) family.</text>
</comment>
<sequence>MRKVPLSLLLAAVLLLKLGASAVITGACDKDMQCGGGMCCAVSLWIKSIRMCTPLGREGDDCHPLSHRVPYFGKRVHHTCPCLPNLTCTKLDESTYRCLPFLHNKRSLFLRDVLQQTKI</sequence>
<evidence type="ECO:0000256" key="7">
    <source>
        <dbReference type="ARBA" id="ARBA00023259"/>
    </source>
</evidence>
<keyword evidence="7" id="KW-1213">G-protein coupled receptor impairing toxin</keyword>
<dbReference type="GO" id="GO:0001935">
    <property type="term" value="P:endothelial cell proliferation"/>
    <property type="evidence" value="ECO:0007669"/>
    <property type="project" value="TreeGrafter"/>
</dbReference>
<evidence type="ECO:0000313" key="10">
    <source>
        <dbReference type="Ensembl" id="ENSLLEP00000046737.1"/>
    </source>
</evidence>
<evidence type="ECO:0000313" key="11">
    <source>
        <dbReference type="Proteomes" id="UP000694569"/>
    </source>
</evidence>
<dbReference type="PROSITE" id="PS51257">
    <property type="entry name" value="PROKAR_LIPOPROTEIN"/>
    <property type="match status" value="1"/>
</dbReference>
<dbReference type="InterPro" id="IPR009523">
    <property type="entry name" value="Prokineticin"/>
</dbReference>
<feature type="signal peptide" evidence="8">
    <location>
        <begin position="1"/>
        <end position="22"/>
    </location>
</feature>
<dbReference type="PANTHER" id="PTHR18821">
    <property type="entry name" value="PROKINETICIN"/>
    <property type="match status" value="1"/>
</dbReference>
<dbReference type="InterPro" id="IPR023569">
    <property type="entry name" value="Prokineticin_domain"/>
</dbReference>
<evidence type="ECO:0000256" key="8">
    <source>
        <dbReference type="SAM" id="SignalP"/>
    </source>
</evidence>
<dbReference type="GO" id="GO:0001525">
    <property type="term" value="P:angiogenesis"/>
    <property type="evidence" value="ECO:0007669"/>
    <property type="project" value="Ensembl"/>
</dbReference>
<dbReference type="GO" id="GO:0090729">
    <property type="term" value="F:toxin activity"/>
    <property type="evidence" value="ECO:0007669"/>
    <property type="project" value="UniProtKB-KW"/>
</dbReference>
<dbReference type="Gene3D" id="2.10.80.10">
    <property type="entry name" value="Lipase, subunit A"/>
    <property type="match status" value="1"/>
</dbReference>
<name>A0A8C5R3L5_9ANUR</name>
<dbReference type="GO" id="GO:0009416">
    <property type="term" value="P:response to light stimulus"/>
    <property type="evidence" value="ECO:0007669"/>
    <property type="project" value="Ensembl"/>
</dbReference>
<dbReference type="GeneTree" id="ENSGT00940000167138"/>
<keyword evidence="3" id="KW-0964">Secreted</keyword>
<evidence type="ECO:0000259" key="9">
    <source>
        <dbReference type="Pfam" id="PF06607"/>
    </source>
</evidence>
<evidence type="ECO:0000256" key="2">
    <source>
        <dbReference type="ARBA" id="ARBA00006999"/>
    </source>
</evidence>
<dbReference type="GO" id="GO:0005576">
    <property type="term" value="C:extracellular region"/>
    <property type="evidence" value="ECO:0007669"/>
    <property type="project" value="UniProtKB-SubCell"/>
</dbReference>
<dbReference type="PANTHER" id="PTHR18821:SF8">
    <property type="entry name" value="PROKINETICIN-2"/>
    <property type="match status" value="1"/>
</dbReference>